<dbReference type="InterPro" id="IPR003660">
    <property type="entry name" value="HAMP_dom"/>
</dbReference>
<dbReference type="SUPFAM" id="SSF103190">
    <property type="entry name" value="Sensory domain-like"/>
    <property type="match status" value="1"/>
</dbReference>
<dbReference type="EMBL" id="FORI01000004">
    <property type="protein sequence ID" value="SFI69275.1"/>
    <property type="molecule type" value="Genomic_DNA"/>
</dbReference>
<evidence type="ECO:0000259" key="13">
    <source>
        <dbReference type="PROSITE" id="PS50885"/>
    </source>
</evidence>
<name>A0A1I3KAQ2_9SPIR</name>
<dbReference type="SUPFAM" id="SSF58104">
    <property type="entry name" value="Methyl-accepting chemotaxis protein (MCP) signaling domain"/>
    <property type="match status" value="2"/>
</dbReference>
<dbReference type="GO" id="GO:0007165">
    <property type="term" value="P:signal transduction"/>
    <property type="evidence" value="ECO:0007669"/>
    <property type="project" value="UniProtKB-KW"/>
</dbReference>
<evidence type="ECO:0000256" key="11">
    <source>
        <dbReference type="SAM" id="Phobius"/>
    </source>
</evidence>
<dbReference type="InterPro" id="IPR004089">
    <property type="entry name" value="MCPsignal_dom"/>
</dbReference>
<dbReference type="SMART" id="SM00283">
    <property type="entry name" value="MA"/>
    <property type="match status" value="1"/>
</dbReference>
<evidence type="ECO:0000313" key="14">
    <source>
        <dbReference type="EMBL" id="SFI69275.1"/>
    </source>
</evidence>
<dbReference type="Pfam" id="PF00015">
    <property type="entry name" value="MCPsignal"/>
    <property type="match status" value="1"/>
</dbReference>
<dbReference type="GO" id="GO:0005886">
    <property type="term" value="C:plasma membrane"/>
    <property type="evidence" value="ECO:0007669"/>
    <property type="project" value="UniProtKB-SubCell"/>
</dbReference>
<dbReference type="InterPro" id="IPR033479">
    <property type="entry name" value="dCache_1"/>
</dbReference>
<keyword evidence="7 9" id="KW-0807">Transducer</keyword>
<dbReference type="SMART" id="SM00304">
    <property type="entry name" value="HAMP"/>
    <property type="match status" value="1"/>
</dbReference>
<dbReference type="Gene3D" id="6.10.340.10">
    <property type="match status" value="1"/>
</dbReference>
<comment type="subcellular location">
    <subcellularLocation>
        <location evidence="1">Cell membrane</location>
        <topology evidence="1">Multi-pass membrane protein</topology>
    </subcellularLocation>
</comment>
<feature type="domain" description="HAMP" evidence="13">
    <location>
        <begin position="310"/>
        <end position="364"/>
    </location>
</feature>
<organism evidence="14 15">
    <name type="scientific">Treponema bryantii</name>
    <dbReference type="NCBI Taxonomy" id="163"/>
    <lineage>
        <taxon>Bacteria</taxon>
        <taxon>Pseudomonadati</taxon>
        <taxon>Spirochaetota</taxon>
        <taxon>Spirochaetia</taxon>
        <taxon>Spirochaetales</taxon>
        <taxon>Treponemataceae</taxon>
        <taxon>Treponema</taxon>
    </lineage>
</organism>
<evidence type="ECO:0000256" key="9">
    <source>
        <dbReference type="PROSITE-ProRule" id="PRU00284"/>
    </source>
</evidence>
<dbReference type="OrthoDB" id="369343at2"/>
<dbReference type="Gene3D" id="3.30.450.20">
    <property type="entry name" value="PAS domain"/>
    <property type="match status" value="1"/>
</dbReference>
<dbReference type="PROSITE" id="PS50885">
    <property type="entry name" value="HAMP"/>
    <property type="match status" value="1"/>
</dbReference>
<feature type="domain" description="Methyl-accepting transducer" evidence="12">
    <location>
        <begin position="383"/>
        <end position="633"/>
    </location>
</feature>
<sequence length="697" mass="76064">MSEGKKRSSLVVTVLVAVGIVFLSLTALQIFAISRLAKTRSRADHVESYIMFTKSINLSLERTIDSYFKELDAYVNADIMDQGDFDLAGKWLQEHPEIRSNDFDYIMLCDQNGLSYNDNGTRTNISERDYFQAIMFGGKLRYIDNPVISKTTGNKVIHITRAVYDKKGRLFAMLAGVINIDVLIRPIKSIELPEEVWMFVLDHNGGIIYHPFATEDANLIKNPGEGHEDYGELCQKMVNGEEGYGWINSFAGSKEDLFVYSGISGTPWGFGFSVPGKIVDSLGAKIANTSVVFALISIIVIILVGVIILGVSFKPLTIVTKAIIGISQGNADLTQRIQIKSNNEIGLVVQGFNDFTAKLQNIISDVKESKNELGVAGEDMSSSAQDTATSIHQILANIESFRQQLDNQKTCVDQTAGAVDEISANINSLNQMIETQSSGVTEASSAVEEMIGNINAVSSSMEKMNESFGVLQTHSTEGFEKLEAVSMKVQAIENQSESLKDANLAIANIAEQTNLLAMNAAIEAAHAGDAGKGFAVVADEIRKLSETSSQQSTQISNQLNQIMEAIAEVVGASSDASKTFSLVSHELADTDQLVMQIRTAMEEQTEGSKQILEALKLMNDSTQEVRSASDEMQEGNKLILSEVQQLQDVTVEMKGSMDEMSVGAQKINETGAVLTEVSDRMKDSIVKIGKQIDEFKV</sequence>
<dbReference type="PANTHER" id="PTHR32089:SF112">
    <property type="entry name" value="LYSOZYME-LIKE PROTEIN-RELATED"/>
    <property type="match status" value="1"/>
</dbReference>
<keyword evidence="2" id="KW-1003">Cell membrane</keyword>
<feature type="transmembrane region" description="Helical" evidence="11">
    <location>
        <begin position="12"/>
        <end position="33"/>
    </location>
</feature>
<protein>
    <submittedName>
        <fullName evidence="14">Methyl-accepting chemotaxis sensory transducer with Cache sensor</fullName>
    </submittedName>
</protein>
<gene>
    <name evidence="14" type="ORF">SAMN04487775_104162</name>
</gene>
<dbReference type="CDD" id="cd12914">
    <property type="entry name" value="PDC1_DGC_like"/>
    <property type="match status" value="1"/>
</dbReference>
<keyword evidence="3" id="KW-0145">Chemotaxis</keyword>
<evidence type="ECO:0000256" key="1">
    <source>
        <dbReference type="ARBA" id="ARBA00004651"/>
    </source>
</evidence>
<evidence type="ECO:0000256" key="8">
    <source>
        <dbReference type="ARBA" id="ARBA00029447"/>
    </source>
</evidence>
<dbReference type="PANTHER" id="PTHR32089">
    <property type="entry name" value="METHYL-ACCEPTING CHEMOTAXIS PROTEIN MCPB"/>
    <property type="match status" value="1"/>
</dbReference>
<feature type="transmembrane region" description="Helical" evidence="11">
    <location>
        <begin position="291"/>
        <end position="313"/>
    </location>
</feature>
<dbReference type="AlphaFoldDB" id="A0A1I3KAQ2"/>
<evidence type="ECO:0000256" key="2">
    <source>
        <dbReference type="ARBA" id="ARBA00022475"/>
    </source>
</evidence>
<keyword evidence="10" id="KW-0175">Coiled coil</keyword>
<dbReference type="GO" id="GO:0006935">
    <property type="term" value="P:chemotaxis"/>
    <property type="evidence" value="ECO:0007669"/>
    <property type="project" value="UniProtKB-KW"/>
</dbReference>
<evidence type="ECO:0000256" key="7">
    <source>
        <dbReference type="ARBA" id="ARBA00023224"/>
    </source>
</evidence>
<dbReference type="PROSITE" id="PS50111">
    <property type="entry name" value="CHEMOTAXIS_TRANSDUC_2"/>
    <property type="match status" value="1"/>
</dbReference>
<evidence type="ECO:0000256" key="4">
    <source>
        <dbReference type="ARBA" id="ARBA00022692"/>
    </source>
</evidence>
<evidence type="ECO:0000256" key="10">
    <source>
        <dbReference type="SAM" id="Coils"/>
    </source>
</evidence>
<comment type="similarity">
    <text evidence="8">Belongs to the methyl-accepting chemotaxis (MCP) protein family.</text>
</comment>
<evidence type="ECO:0000256" key="5">
    <source>
        <dbReference type="ARBA" id="ARBA00022989"/>
    </source>
</evidence>
<dbReference type="Pfam" id="PF00672">
    <property type="entry name" value="HAMP"/>
    <property type="match status" value="1"/>
</dbReference>
<proteinExistence type="inferred from homology"/>
<keyword evidence="4 11" id="KW-0812">Transmembrane</keyword>
<dbReference type="Pfam" id="PF02743">
    <property type="entry name" value="dCache_1"/>
    <property type="match status" value="1"/>
</dbReference>
<feature type="coiled-coil region" evidence="10">
    <location>
        <begin position="482"/>
        <end position="512"/>
    </location>
</feature>
<reference evidence="15" key="1">
    <citation type="submission" date="2016-10" db="EMBL/GenBank/DDBJ databases">
        <authorList>
            <person name="Varghese N."/>
            <person name="Submissions S."/>
        </authorList>
    </citation>
    <scope>NUCLEOTIDE SEQUENCE [LARGE SCALE GENOMIC DNA]</scope>
    <source>
        <strain evidence="15">XBD1002</strain>
    </source>
</reference>
<evidence type="ECO:0000256" key="6">
    <source>
        <dbReference type="ARBA" id="ARBA00023136"/>
    </source>
</evidence>
<dbReference type="Gene3D" id="1.10.287.950">
    <property type="entry name" value="Methyl-accepting chemotaxis protein"/>
    <property type="match status" value="1"/>
</dbReference>
<keyword evidence="15" id="KW-1185">Reference proteome</keyword>
<dbReference type="InterPro" id="IPR029151">
    <property type="entry name" value="Sensor-like_sf"/>
</dbReference>
<evidence type="ECO:0000313" key="15">
    <source>
        <dbReference type="Proteomes" id="UP000182737"/>
    </source>
</evidence>
<dbReference type="Proteomes" id="UP000182737">
    <property type="component" value="Unassembled WGS sequence"/>
</dbReference>
<keyword evidence="6 11" id="KW-0472">Membrane</keyword>
<keyword evidence="5 11" id="KW-1133">Transmembrane helix</keyword>
<accession>A0A1I3KAQ2</accession>
<dbReference type="CDD" id="cd06225">
    <property type="entry name" value="HAMP"/>
    <property type="match status" value="1"/>
</dbReference>
<dbReference type="RefSeq" id="WP_074931266.1">
    <property type="nucleotide sequence ID" value="NZ_FORI01000004.1"/>
</dbReference>
<evidence type="ECO:0000256" key="3">
    <source>
        <dbReference type="ARBA" id="ARBA00022500"/>
    </source>
</evidence>
<evidence type="ECO:0000259" key="12">
    <source>
        <dbReference type="PROSITE" id="PS50111"/>
    </source>
</evidence>